<keyword evidence="2" id="KW-1185">Reference proteome</keyword>
<dbReference type="SUPFAM" id="SSF48452">
    <property type="entry name" value="TPR-like"/>
    <property type="match status" value="1"/>
</dbReference>
<gene>
    <name evidence="1" type="ORF">K458DRAFT_419576</name>
</gene>
<protein>
    <submittedName>
        <fullName evidence="1">DUF924-domain-containing protein</fullName>
    </submittedName>
</protein>
<reference evidence="1" key="1">
    <citation type="journal article" date="2020" name="Stud. Mycol.">
        <title>101 Dothideomycetes genomes: a test case for predicting lifestyles and emergence of pathogens.</title>
        <authorList>
            <person name="Haridas S."/>
            <person name="Albert R."/>
            <person name="Binder M."/>
            <person name="Bloem J."/>
            <person name="Labutti K."/>
            <person name="Salamov A."/>
            <person name="Andreopoulos B."/>
            <person name="Baker S."/>
            <person name="Barry K."/>
            <person name="Bills G."/>
            <person name="Bluhm B."/>
            <person name="Cannon C."/>
            <person name="Castanera R."/>
            <person name="Culley D."/>
            <person name="Daum C."/>
            <person name="Ezra D."/>
            <person name="Gonzalez J."/>
            <person name="Henrissat B."/>
            <person name="Kuo A."/>
            <person name="Liang C."/>
            <person name="Lipzen A."/>
            <person name="Lutzoni F."/>
            <person name="Magnuson J."/>
            <person name="Mondo S."/>
            <person name="Nolan M."/>
            <person name="Ohm R."/>
            <person name="Pangilinan J."/>
            <person name="Park H.-J."/>
            <person name="Ramirez L."/>
            <person name="Alfaro M."/>
            <person name="Sun H."/>
            <person name="Tritt A."/>
            <person name="Yoshinaga Y."/>
            <person name="Zwiers L.-H."/>
            <person name="Turgeon B."/>
            <person name="Goodwin S."/>
            <person name="Spatafora J."/>
            <person name="Crous P."/>
            <person name="Grigoriev I."/>
        </authorList>
    </citation>
    <scope>NUCLEOTIDE SEQUENCE</scope>
    <source>
        <strain evidence="1">CBS 122367</strain>
    </source>
</reference>
<dbReference type="EMBL" id="MU005586">
    <property type="protein sequence ID" value="KAF2682733.1"/>
    <property type="molecule type" value="Genomic_DNA"/>
</dbReference>
<proteinExistence type="predicted"/>
<dbReference type="InterPro" id="IPR011990">
    <property type="entry name" value="TPR-like_helical_dom_sf"/>
</dbReference>
<dbReference type="OrthoDB" id="414698at2759"/>
<name>A0A6G1IXP2_9PLEO</name>
<organism evidence="1 2">
    <name type="scientific">Lentithecium fluviatile CBS 122367</name>
    <dbReference type="NCBI Taxonomy" id="1168545"/>
    <lineage>
        <taxon>Eukaryota</taxon>
        <taxon>Fungi</taxon>
        <taxon>Dikarya</taxon>
        <taxon>Ascomycota</taxon>
        <taxon>Pezizomycotina</taxon>
        <taxon>Dothideomycetes</taxon>
        <taxon>Pleosporomycetidae</taxon>
        <taxon>Pleosporales</taxon>
        <taxon>Massarineae</taxon>
        <taxon>Lentitheciaceae</taxon>
        <taxon>Lentithecium</taxon>
    </lineage>
</organism>
<dbReference type="Pfam" id="PF06041">
    <property type="entry name" value="DUF924"/>
    <property type="match status" value="1"/>
</dbReference>
<evidence type="ECO:0000313" key="1">
    <source>
        <dbReference type="EMBL" id="KAF2682733.1"/>
    </source>
</evidence>
<dbReference type="InterPro" id="IPR010323">
    <property type="entry name" value="DUF924"/>
</dbReference>
<dbReference type="Gene3D" id="1.20.58.320">
    <property type="entry name" value="TPR-like"/>
    <property type="match status" value="1"/>
</dbReference>
<dbReference type="Proteomes" id="UP000799291">
    <property type="component" value="Unassembled WGS sequence"/>
</dbReference>
<accession>A0A6G1IXP2</accession>
<dbReference type="Gene3D" id="1.25.40.10">
    <property type="entry name" value="Tetratricopeptide repeat domain"/>
    <property type="match status" value="1"/>
</dbReference>
<evidence type="ECO:0000313" key="2">
    <source>
        <dbReference type="Proteomes" id="UP000799291"/>
    </source>
</evidence>
<dbReference type="AlphaFoldDB" id="A0A6G1IXP2"/>
<sequence length="264" mass="30303">MSSFTLDKTIFKPALYKDLRNVWFEGIELDAKDIDMKVVKRWFMGSPEERVVFDGVCRDKFAHALEAIGPERFPDANGEPFLRDLRDATQEDSKSDGAEAAWTALSIILLLDQIGRNIFRTNEGLAKVYNHYDKIAYSFVRSILSPDSAAGRPDLHPQWRSSVVHRMWFYMPLVHSEEIQAHDIYDKIMADFGEELAQEEGNETMLRFLEQALKAEKDHRDILDKFGRYPHRNAALGRETTPEEKKFMDEGGATFGVAQEKPKA</sequence>